<gene>
    <name evidence="1" type="ORF">VNO80_24328</name>
</gene>
<dbReference type="AlphaFoldDB" id="A0AAN9LSP3"/>
<keyword evidence="2" id="KW-1185">Reference proteome</keyword>
<evidence type="ECO:0000313" key="1">
    <source>
        <dbReference type="EMBL" id="KAK7341399.1"/>
    </source>
</evidence>
<dbReference type="EMBL" id="JAYMYR010000009">
    <property type="protein sequence ID" value="KAK7341399.1"/>
    <property type="molecule type" value="Genomic_DNA"/>
</dbReference>
<name>A0AAN9LSP3_PHACN</name>
<evidence type="ECO:0000313" key="2">
    <source>
        <dbReference type="Proteomes" id="UP001374584"/>
    </source>
</evidence>
<comment type="caution">
    <text evidence="1">The sequence shown here is derived from an EMBL/GenBank/DDBJ whole genome shotgun (WGS) entry which is preliminary data.</text>
</comment>
<organism evidence="1 2">
    <name type="scientific">Phaseolus coccineus</name>
    <name type="common">Scarlet runner bean</name>
    <name type="synonym">Phaseolus multiflorus</name>
    <dbReference type="NCBI Taxonomy" id="3886"/>
    <lineage>
        <taxon>Eukaryota</taxon>
        <taxon>Viridiplantae</taxon>
        <taxon>Streptophyta</taxon>
        <taxon>Embryophyta</taxon>
        <taxon>Tracheophyta</taxon>
        <taxon>Spermatophyta</taxon>
        <taxon>Magnoliopsida</taxon>
        <taxon>eudicotyledons</taxon>
        <taxon>Gunneridae</taxon>
        <taxon>Pentapetalae</taxon>
        <taxon>rosids</taxon>
        <taxon>fabids</taxon>
        <taxon>Fabales</taxon>
        <taxon>Fabaceae</taxon>
        <taxon>Papilionoideae</taxon>
        <taxon>50 kb inversion clade</taxon>
        <taxon>NPAAA clade</taxon>
        <taxon>indigoferoid/millettioid clade</taxon>
        <taxon>Phaseoleae</taxon>
        <taxon>Phaseolus</taxon>
    </lineage>
</organism>
<protein>
    <submittedName>
        <fullName evidence="1">Uncharacterized protein</fullName>
    </submittedName>
</protein>
<accession>A0AAN9LSP3</accession>
<dbReference type="Proteomes" id="UP001374584">
    <property type="component" value="Unassembled WGS sequence"/>
</dbReference>
<reference evidence="1 2" key="1">
    <citation type="submission" date="2024-01" db="EMBL/GenBank/DDBJ databases">
        <title>The genomes of 5 underutilized Papilionoideae crops provide insights into root nodulation and disease resistanc.</title>
        <authorList>
            <person name="Jiang F."/>
        </authorList>
    </citation>
    <scope>NUCLEOTIDE SEQUENCE [LARGE SCALE GENOMIC DNA]</scope>
    <source>
        <strain evidence="1">JINMINGXINNONG_FW02</strain>
        <tissue evidence="1">Leaves</tissue>
    </source>
</reference>
<sequence>MKALTKIPASPKLCQCLSSGFKCDTTSPIHMCIVLPMWSATQLSETQVLSEEHRPPPDTHKAAINKLQNRLSFPNWSLCS</sequence>
<proteinExistence type="predicted"/>